<organism evidence="1 2">
    <name type="scientific">Guptibacillus hwajinpoensis</name>
    <dbReference type="NCBI Taxonomy" id="208199"/>
    <lineage>
        <taxon>Bacteria</taxon>
        <taxon>Bacillati</taxon>
        <taxon>Bacillota</taxon>
        <taxon>Bacilli</taxon>
        <taxon>Bacillales</taxon>
        <taxon>Guptibacillaceae</taxon>
        <taxon>Guptibacillus</taxon>
    </lineage>
</organism>
<dbReference type="RefSeq" id="WP_136945818.1">
    <property type="nucleotide sequence ID" value="NZ_SWFM01000001.1"/>
</dbReference>
<evidence type="ECO:0000313" key="2">
    <source>
        <dbReference type="Proteomes" id="UP000310541"/>
    </source>
</evidence>
<dbReference type="AlphaFoldDB" id="A0A4U1MM16"/>
<dbReference type="EMBL" id="SWFM01000001">
    <property type="protein sequence ID" value="TKD71967.1"/>
    <property type="molecule type" value="Genomic_DNA"/>
</dbReference>
<accession>A0A4U1MM16</accession>
<sequence length="171" mass="19396">MKKIKFNSSKFIILFFVAFIIVGAANVLFSDRKMNTSEYLLSENQKDVVSRSETQPKVPFGALVNSKLKDNETISLAAKIKYQGEEKEEIEVVDDGLLDYQITNQENDQIVIPYSSQVPSTKRIVSKDEIIEGKTLTTEQLESGVYQIEVKVPIIVNGKEEVFMFRIPVEL</sequence>
<reference evidence="1 2" key="1">
    <citation type="submission" date="2019-04" db="EMBL/GenBank/DDBJ databases">
        <title>Genome sequence of Bacillus hwajinpoensis strain Y2.</title>
        <authorList>
            <person name="Fair J.L."/>
            <person name="Maclea K.S."/>
        </authorList>
    </citation>
    <scope>NUCLEOTIDE SEQUENCE [LARGE SCALE GENOMIC DNA]</scope>
    <source>
        <strain evidence="1 2">Y2</strain>
    </source>
</reference>
<gene>
    <name evidence="1" type="ORF">FBF83_03965</name>
</gene>
<dbReference type="Proteomes" id="UP000310541">
    <property type="component" value="Unassembled WGS sequence"/>
</dbReference>
<comment type="caution">
    <text evidence="1">The sequence shown here is derived from an EMBL/GenBank/DDBJ whole genome shotgun (WGS) entry which is preliminary data.</text>
</comment>
<proteinExistence type="predicted"/>
<dbReference type="OrthoDB" id="2967568at2"/>
<evidence type="ECO:0000313" key="1">
    <source>
        <dbReference type="EMBL" id="TKD71967.1"/>
    </source>
</evidence>
<protein>
    <submittedName>
        <fullName evidence="1">Uncharacterized protein</fullName>
    </submittedName>
</protein>
<name>A0A4U1MM16_9BACL</name>